<evidence type="ECO:0000313" key="2">
    <source>
        <dbReference type="Proteomes" id="UP001189429"/>
    </source>
</evidence>
<reference evidence="1" key="1">
    <citation type="submission" date="2023-10" db="EMBL/GenBank/DDBJ databases">
        <authorList>
            <person name="Chen Y."/>
            <person name="Shah S."/>
            <person name="Dougan E. K."/>
            <person name="Thang M."/>
            <person name="Chan C."/>
        </authorList>
    </citation>
    <scope>NUCLEOTIDE SEQUENCE [LARGE SCALE GENOMIC DNA]</scope>
</reference>
<name>A0ABN9R4V8_9DINO</name>
<evidence type="ECO:0000313" key="1">
    <source>
        <dbReference type="EMBL" id="CAK0813809.1"/>
    </source>
</evidence>
<comment type="caution">
    <text evidence="1">The sequence shown here is derived from an EMBL/GenBank/DDBJ whole genome shotgun (WGS) entry which is preliminary data.</text>
</comment>
<sequence length="243" mass="27612">MVSFAEGYAMISLSDQKGGWPALITQVGNRRFVTIDRLDARCGKIFRNDFRMVDEVIKRRNEATDAAMIQADSVEADPMGDQDAVPQGGPLKRSRKECLDQIANMVQVTTTCENGGSHAMWVLTSASHRARLSVEFLEENFEWLQKSPSAEVDEFIPELPEGSVSHMIRWLKCRHSIRCNYYDGKANRWRWKSMTVKKCQTNAETQEDANKIAAVMMEFFRQHHYSPELPLPNEVVFALPPGA</sequence>
<dbReference type="Proteomes" id="UP001189429">
    <property type="component" value="Unassembled WGS sequence"/>
</dbReference>
<organism evidence="1 2">
    <name type="scientific">Prorocentrum cordatum</name>
    <dbReference type="NCBI Taxonomy" id="2364126"/>
    <lineage>
        <taxon>Eukaryota</taxon>
        <taxon>Sar</taxon>
        <taxon>Alveolata</taxon>
        <taxon>Dinophyceae</taxon>
        <taxon>Prorocentrales</taxon>
        <taxon>Prorocentraceae</taxon>
        <taxon>Prorocentrum</taxon>
    </lineage>
</organism>
<protein>
    <submittedName>
        <fullName evidence="1">Uncharacterized protein</fullName>
    </submittedName>
</protein>
<proteinExistence type="predicted"/>
<gene>
    <name evidence="1" type="ORF">PCOR1329_LOCUS17605</name>
</gene>
<accession>A0ABN9R4V8</accession>
<keyword evidence="2" id="KW-1185">Reference proteome</keyword>
<dbReference type="EMBL" id="CAUYUJ010005480">
    <property type="protein sequence ID" value="CAK0813809.1"/>
    <property type="molecule type" value="Genomic_DNA"/>
</dbReference>